<gene>
    <name evidence="5 7" type="primary">tolB</name>
    <name evidence="7" type="ORF">KB213_04565</name>
</gene>
<dbReference type="InterPro" id="IPR011659">
    <property type="entry name" value="WD40"/>
</dbReference>
<feature type="domain" description="TolB N-terminal" evidence="6">
    <location>
        <begin position="48"/>
        <end position="140"/>
    </location>
</feature>
<dbReference type="Pfam" id="PF07676">
    <property type="entry name" value="PD40"/>
    <property type="match status" value="4"/>
</dbReference>
<evidence type="ECO:0000313" key="7">
    <source>
        <dbReference type="EMBL" id="MBR0559332.1"/>
    </source>
</evidence>
<dbReference type="Gene3D" id="2.120.10.30">
    <property type="entry name" value="TolB, C-terminal domain"/>
    <property type="match status" value="1"/>
</dbReference>
<dbReference type="NCBIfam" id="TIGR02800">
    <property type="entry name" value="propeller_TolB"/>
    <property type="match status" value="1"/>
</dbReference>
<dbReference type="PANTHER" id="PTHR36842:SF1">
    <property type="entry name" value="PROTEIN TOLB"/>
    <property type="match status" value="1"/>
</dbReference>
<evidence type="ECO:0000259" key="6">
    <source>
        <dbReference type="Pfam" id="PF04052"/>
    </source>
</evidence>
<proteinExistence type="inferred from homology"/>
<evidence type="ECO:0000256" key="5">
    <source>
        <dbReference type="HAMAP-Rule" id="MF_00671"/>
    </source>
</evidence>
<keyword evidence="5" id="KW-0131">Cell cycle</keyword>
<evidence type="ECO:0000313" key="8">
    <source>
        <dbReference type="Proteomes" id="UP000677812"/>
    </source>
</evidence>
<comment type="similarity">
    <text evidence="2 5">Belongs to the TolB family.</text>
</comment>
<comment type="function">
    <text evidence="5">Part of the Tol-Pal system, which plays a role in outer membrane invagination during cell division and is important for maintaining outer membrane integrity.</text>
</comment>
<comment type="subcellular location">
    <subcellularLocation>
        <location evidence="1 5">Periplasm</location>
    </subcellularLocation>
</comment>
<dbReference type="InterPro" id="IPR006311">
    <property type="entry name" value="TAT_signal"/>
</dbReference>
<dbReference type="PROSITE" id="PS51318">
    <property type="entry name" value="TAT"/>
    <property type="match status" value="1"/>
</dbReference>
<dbReference type="InterPro" id="IPR014167">
    <property type="entry name" value="Tol-Pal_TolB"/>
</dbReference>
<sequence length="450" mass="47142">MSFLSDRDAETLSAVFSRRKVLAATAGGLMVSPLAAFAQSAAAPGEAEITVDQARQAPIPIVVPSFGAGLGAQISGVIASDLSSTGLFKVMDGSVPPGSTPDFAGLKAQGARAAVAGQAIGSDSVRVEMRLWDVVAGQQLQGTAYTASQLNWRRIAHIIADVIYERMLGEKGYFDTRIAYIARTGPRRHQITRLALMDQDGYNQRMLTGGQWLTLTPRFNPVRDQIAFMSYANNRPRVYLFDLGSGRQQVLGAFDGISFAPRFAPDGQQVVLSATRGSGSDLYAVDLASGGKRQLTNSGGAIDTSPCFSPDGKQIVFTSDRGGSPQLYVMSASGGGAQRISYGSGQYGSPVWSPRGDLIAFTRIGGGGFSLGVMNPDGTGERILTKGFTVESPTFCPNGRVLAFCRQTASGAGGAGFSSGIGTIDITGFNERLLHTGTGASDPAWSPLNG</sequence>
<dbReference type="SUPFAM" id="SSF69304">
    <property type="entry name" value="Tricorn protease N-terminal domain"/>
    <property type="match status" value="1"/>
</dbReference>
<organism evidence="7 8">
    <name type="scientific">Neokomagataea anthophila</name>
    <dbReference type="NCBI Taxonomy" id="2826925"/>
    <lineage>
        <taxon>Bacteria</taxon>
        <taxon>Pseudomonadati</taxon>
        <taxon>Pseudomonadota</taxon>
        <taxon>Alphaproteobacteria</taxon>
        <taxon>Acetobacterales</taxon>
        <taxon>Acetobacteraceae</taxon>
        <taxon>Neokomagataea</taxon>
    </lineage>
</organism>
<protein>
    <recommendedName>
        <fullName evidence="5">Tol-Pal system protein TolB</fullName>
    </recommendedName>
</protein>
<dbReference type="Gene3D" id="3.40.50.10070">
    <property type="entry name" value="TolB, N-terminal domain"/>
    <property type="match status" value="1"/>
</dbReference>
<dbReference type="HAMAP" id="MF_00671">
    <property type="entry name" value="TolB"/>
    <property type="match status" value="1"/>
</dbReference>
<name>A0ABS5E603_9PROT</name>
<dbReference type="SUPFAM" id="SSF52964">
    <property type="entry name" value="TolB, N-terminal domain"/>
    <property type="match status" value="1"/>
</dbReference>
<dbReference type="Pfam" id="PF04052">
    <property type="entry name" value="TolB_N"/>
    <property type="match status" value="1"/>
</dbReference>
<keyword evidence="4 5" id="KW-0574">Periplasm</keyword>
<reference evidence="7 8" key="1">
    <citation type="submission" date="2021-04" db="EMBL/GenBank/DDBJ databases">
        <title>The complete genome sequence of Neokomagataea sp. TBRC 2177.</title>
        <authorList>
            <person name="Charoenyingcharoen P."/>
            <person name="Yukphan P."/>
        </authorList>
    </citation>
    <scope>NUCLEOTIDE SEQUENCE [LARGE SCALE GENOMIC DNA]</scope>
    <source>
        <strain evidence="7 8">TBRC 2177</strain>
    </source>
</reference>
<comment type="caution">
    <text evidence="7">The sequence shown here is derived from an EMBL/GenBank/DDBJ whole genome shotgun (WGS) entry which is preliminary data.</text>
</comment>
<evidence type="ECO:0000256" key="3">
    <source>
        <dbReference type="ARBA" id="ARBA00022729"/>
    </source>
</evidence>
<dbReference type="InterPro" id="IPR007195">
    <property type="entry name" value="TolB_N"/>
</dbReference>
<evidence type="ECO:0000256" key="1">
    <source>
        <dbReference type="ARBA" id="ARBA00004418"/>
    </source>
</evidence>
<keyword evidence="3 5" id="KW-0732">Signal</keyword>
<keyword evidence="8" id="KW-1185">Reference proteome</keyword>
<evidence type="ECO:0000256" key="2">
    <source>
        <dbReference type="ARBA" id="ARBA00009820"/>
    </source>
</evidence>
<dbReference type="RefSeq" id="WP_211680824.1">
    <property type="nucleotide sequence ID" value="NZ_JAGRQH010000002.1"/>
</dbReference>
<dbReference type="PANTHER" id="PTHR36842">
    <property type="entry name" value="PROTEIN TOLB HOMOLOG"/>
    <property type="match status" value="1"/>
</dbReference>
<dbReference type="Proteomes" id="UP000677812">
    <property type="component" value="Unassembled WGS sequence"/>
</dbReference>
<evidence type="ECO:0000256" key="4">
    <source>
        <dbReference type="ARBA" id="ARBA00022764"/>
    </source>
</evidence>
<accession>A0ABS5E603</accession>
<dbReference type="EMBL" id="JAGRQH010000002">
    <property type="protein sequence ID" value="MBR0559332.1"/>
    <property type="molecule type" value="Genomic_DNA"/>
</dbReference>
<keyword evidence="5" id="KW-0132">Cell division</keyword>
<dbReference type="InterPro" id="IPR011042">
    <property type="entry name" value="6-blade_b-propeller_TolB-like"/>
</dbReference>
<comment type="subunit">
    <text evidence="5">The Tol-Pal system is composed of five core proteins: the inner membrane proteins TolA, TolQ and TolR, the periplasmic protein TolB and the outer membrane protein Pal. They form a network linking the inner and outer membranes and the peptidoglycan layer.</text>
</comment>